<evidence type="ECO:0000256" key="3">
    <source>
        <dbReference type="ARBA" id="ARBA00022525"/>
    </source>
</evidence>
<feature type="signal peptide" evidence="7">
    <location>
        <begin position="1"/>
        <end position="21"/>
    </location>
</feature>
<feature type="chain" id="PRO_5042057514" evidence="7">
    <location>
        <begin position="22"/>
        <end position="83"/>
    </location>
</feature>
<dbReference type="AlphaFoldDB" id="A0AAD5QQU0"/>
<evidence type="ECO:0000313" key="9">
    <source>
        <dbReference type="Proteomes" id="UP001196413"/>
    </source>
</evidence>
<evidence type="ECO:0000256" key="1">
    <source>
        <dbReference type="ARBA" id="ARBA00004613"/>
    </source>
</evidence>
<sequence length="83" mass="9516">MMHRLVVVCIAILVLITDVTEQSNSFYAPHLSEEDSSFFRVFRSAPNGKPTFIRFGKRAQPSFIRFGRAQPSFIRFGRTDATF</sequence>
<dbReference type="EMBL" id="JAHQIW010002545">
    <property type="protein sequence ID" value="KAJ1355661.1"/>
    <property type="molecule type" value="Genomic_DNA"/>
</dbReference>
<dbReference type="GO" id="GO:0007218">
    <property type="term" value="P:neuropeptide signaling pathway"/>
    <property type="evidence" value="ECO:0007669"/>
    <property type="project" value="UniProtKB-KW"/>
</dbReference>
<dbReference type="Pfam" id="PF01581">
    <property type="entry name" value="FARP"/>
    <property type="match status" value="2"/>
</dbReference>
<comment type="subcellular location">
    <subcellularLocation>
        <location evidence="1">Secreted</location>
    </subcellularLocation>
</comment>
<keyword evidence="4" id="KW-0165">Cleavage on pair of basic residues</keyword>
<comment type="caution">
    <text evidence="8">The sequence shown here is derived from an EMBL/GenBank/DDBJ whole genome shotgun (WGS) entry which is preliminary data.</text>
</comment>
<keyword evidence="9" id="KW-1185">Reference proteome</keyword>
<organism evidence="8 9">
    <name type="scientific">Parelaphostrongylus tenuis</name>
    <name type="common">Meningeal worm</name>
    <dbReference type="NCBI Taxonomy" id="148309"/>
    <lineage>
        <taxon>Eukaryota</taxon>
        <taxon>Metazoa</taxon>
        <taxon>Ecdysozoa</taxon>
        <taxon>Nematoda</taxon>
        <taxon>Chromadorea</taxon>
        <taxon>Rhabditida</taxon>
        <taxon>Rhabditina</taxon>
        <taxon>Rhabditomorpha</taxon>
        <taxon>Strongyloidea</taxon>
        <taxon>Metastrongylidae</taxon>
        <taxon>Parelaphostrongylus</taxon>
    </lineage>
</organism>
<keyword evidence="3" id="KW-0964">Secreted</keyword>
<gene>
    <name evidence="8" type="ORF">KIN20_013155</name>
</gene>
<keyword evidence="6" id="KW-0527">Neuropeptide</keyword>
<keyword evidence="5" id="KW-0027">Amidation</keyword>
<reference evidence="8" key="1">
    <citation type="submission" date="2021-06" db="EMBL/GenBank/DDBJ databases">
        <title>Parelaphostrongylus tenuis whole genome reference sequence.</title>
        <authorList>
            <person name="Garwood T.J."/>
            <person name="Larsen P.A."/>
            <person name="Fountain-Jones N.M."/>
            <person name="Garbe J.R."/>
            <person name="Macchietto M.G."/>
            <person name="Kania S.A."/>
            <person name="Gerhold R.W."/>
            <person name="Richards J.E."/>
            <person name="Wolf T.M."/>
        </authorList>
    </citation>
    <scope>NUCLEOTIDE SEQUENCE</scope>
    <source>
        <strain evidence="8">MNPRO001-30</strain>
        <tissue evidence="8">Meninges</tissue>
    </source>
</reference>
<dbReference type="Proteomes" id="UP001196413">
    <property type="component" value="Unassembled WGS sequence"/>
</dbReference>
<evidence type="ECO:0000256" key="5">
    <source>
        <dbReference type="ARBA" id="ARBA00022815"/>
    </source>
</evidence>
<comment type="similarity">
    <text evidence="2">Belongs to the FARP (FMRFamide related peptide) family.</text>
</comment>
<dbReference type="GO" id="GO:0005576">
    <property type="term" value="C:extracellular region"/>
    <property type="evidence" value="ECO:0007669"/>
    <property type="project" value="UniProtKB-SubCell"/>
</dbReference>
<evidence type="ECO:0000256" key="2">
    <source>
        <dbReference type="ARBA" id="ARBA00006356"/>
    </source>
</evidence>
<accession>A0AAD5QQU0</accession>
<protein>
    <submittedName>
        <fullName evidence="8">Uncharacterized protein</fullName>
    </submittedName>
</protein>
<dbReference type="InterPro" id="IPR002544">
    <property type="entry name" value="FMRFamid-related_peptide-like"/>
</dbReference>
<keyword evidence="7" id="KW-0732">Signal</keyword>
<evidence type="ECO:0000256" key="6">
    <source>
        <dbReference type="ARBA" id="ARBA00023320"/>
    </source>
</evidence>
<evidence type="ECO:0000256" key="4">
    <source>
        <dbReference type="ARBA" id="ARBA00022685"/>
    </source>
</evidence>
<name>A0AAD5QQU0_PARTN</name>
<evidence type="ECO:0000256" key="7">
    <source>
        <dbReference type="SAM" id="SignalP"/>
    </source>
</evidence>
<evidence type="ECO:0000313" key="8">
    <source>
        <dbReference type="EMBL" id="KAJ1355661.1"/>
    </source>
</evidence>
<proteinExistence type="inferred from homology"/>